<sequence>MNANEILEYCLAEKNGVEETFPFNPETLVLKVGGKMFLLMSLEKQPLSIAVKTDPEWSAELREQYPQINGAYHMNKTHWNSVICEGLKQELIVNLIDHSYELVLKALPKKIREEVLNS</sequence>
<dbReference type="EMBL" id="FTOI01000003">
    <property type="protein sequence ID" value="SIS61378.1"/>
    <property type="molecule type" value="Genomic_DNA"/>
</dbReference>
<name>A0A1N7KIE5_9FLAO</name>
<evidence type="ECO:0000313" key="1">
    <source>
        <dbReference type="EMBL" id="SIS61378.1"/>
    </source>
</evidence>
<dbReference type="InterPro" id="IPR038056">
    <property type="entry name" value="YjbR-like_sf"/>
</dbReference>
<dbReference type="AlphaFoldDB" id="A0A1N7KIE5"/>
<protein>
    <submittedName>
        <fullName evidence="1">Predicted DNA-binding protein, MmcQ/YjbR family</fullName>
    </submittedName>
</protein>
<keyword evidence="2" id="KW-1185">Reference proteome</keyword>
<proteinExistence type="predicted"/>
<accession>A0A1N7KIE5</accession>
<dbReference type="PANTHER" id="PTHR35145">
    <property type="entry name" value="CYTOPLASMIC PROTEIN-RELATED"/>
    <property type="match status" value="1"/>
</dbReference>
<dbReference type="GO" id="GO:0003677">
    <property type="term" value="F:DNA binding"/>
    <property type="evidence" value="ECO:0007669"/>
    <property type="project" value="UniProtKB-KW"/>
</dbReference>
<evidence type="ECO:0000313" key="2">
    <source>
        <dbReference type="Proteomes" id="UP000185839"/>
    </source>
</evidence>
<organism evidence="1 2">
    <name type="scientific">Kaistella chaponensis</name>
    <dbReference type="NCBI Taxonomy" id="713588"/>
    <lineage>
        <taxon>Bacteria</taxon>
        <taxon>Pseudomonadati</taxon>
        <taxon>Bacteroidota</taxon>
        <taxon>Flavobacteriia</taxon>
        <taxon>Flavobacteriales</taxon>
        <taxon>Weeksellaceae</taxon>
        <taxon>Chryseobacterium group</taxon>
        <taxon>Kaistella</taxon>
    </lineage>
</organism>
<gene>
    <name evidence="1" type="ORF">SAMN05421789_103219</name>
</gene>
<dbReference type="Proteomes" id="UP000185839">
    <property type="component" value="Unassembled WGS sequence"/>
</dbReference>
<dbReference type="PANTHER" id="PTHR35145:SF1">
    <property type="entry name" value="CYTOPLASMIC PROTEIN"/>
    <property type="match status" value="1"/>
</dbReference>
<keyword evidence="1" id="KW-0238">DNA-binding</keyword>
<dbReference type="RefSeq" id="WP_076385883.1">
    <property type="nucleotide sequence ID" value="NZ_FTOI01000003.1"/>
</dbReference>
<dbReference type="Pfam" id="PF04237">
    <property type="entry name" value="YjbR"/>
    <property type="match status" value="1"/>
</dbReference>
<dbReference type="Gene3D" id="3.90.1150.30">
    <property type="match status" value="1"/>
</dbReference>
<reference evidence="2" key="1">
    <citation type="submission" date="2017-01" db="EMBL/GenBank/DDBJ databases">
        <authorList>
            <person name="Varghese N."/>
            <person name="Submissions S."/>
        </authorList>
    </citation>
    <scope>NUCLEOTIDE SEQUENCE [LARGE SCALE GENOMIC DNA]</scope>
    <source>
        <strain evidence="2">DSM 23145</strain>
    </source>
</reference>
<dbReference type="InterPro" id="IPR058532">
    <property type="entry name" value="YjbR/MT2646/Rv2570-like"/>
</dbReference>
<dbReference type="OrthoDB" id="9789813at2"/>
<dbReference type="InterPro" id="IPR007351">
    <property type="entry name" value="YjbR"/>
</dbReference>
<dbReference type="SUPFAM" id="SSF142906">
    <property type="entry name" value="YjbR-like"/>
    <property type="match status" value="1"/>
</dbReference>